<dbReference type="AlphaFoldDB" id="A0A8H7XXA0"/>
<comment type="caution">
    <text evidence="2">The sequence shown here is derived from an EMBL/GenBank/DDBJ whole genome shotgun (WGS) entry which is preliminary data.</text>
</comment>
<sequence length="404" mass="43603">MPTFRNAPRKYPESSHQANGKGSNQASGENSSQANDFMAFLDFGISDNYPSVNPEDMLSTGPVFDPDLLDSLHSSLYIPDLSRNLHNERSKSAHFPTLSANSGLNMATYPTMGRSHTSHDTPTVACASVEHPVYVYASSAGGAPTFLSSQGGENAWTLPILLTASKIRSDPNEIDGIDVEMESVPDARREEDIDVEMLYISEKIFEYPGGRDILTTPLARNPLPSSPPSRTPAQLALLPRIAHQITMQLVQVRTSRVRIMPVVHQCATHNDFAVLTSAEFLQSLGFDISSLDLNGNMEVILLSIAPNSRKLLYRALRSSISASIECESGATYDEVSDDGNYPDVTRYSLPSLVQGAQGKAPVGCLKVAPAIKIRRSLDPSTVFGDGNGGGPIPGEVKKEGKQGK</sequence>
<feature type="compositionally biased region" description="Polar residues" evidence="1">
    <location>
        <begin position="14"/>
        <end position="31"/>
    </location>
</feature>
<protein>
    <submittedName>
        <fullName evidence="2">Uncharacterized protein</fullName>
    </submittedName>
</protein>
<feature type="region of interest" description="Disordered" evidence="1">
    <location>
        <begin position="1"/>
        <end position="31"/>
    </location>
</feature>
<feature type="region of interest" description="Disordered" evidence="1">
    <location>
        <begin position="380"/>
        <end position="404"/>
    </location>
</feature>
<accession>A0A8H7XXA0</accession>
<reference evidence="2" key="1">
    <citation type="submission" date="2021-02" db="EMBL/GenBank/DDBJ databases">
        <title>Psilocybe cubensis genome.</title>
        <authorList>
            <person name="Mckernan K.J."/>
            <person name="Crawford S."/>
            <person name="Trippe A."/>
            <person name="Kane L.T."/>
            <person name="Mclaughlin S."/>
        </authorList>
    </citation>
    <scope>NUCLEOTIDE SEQUENCE [LARGE SCALE GENOMIC DNA]</scope>
    <source>
        <strain evidence="2">MGC-MH-2018</strain>
    </source>
</reference>
<dbReference type="EMBL" id="JAFIQS010000006">
    <property type="protein sequence ID" value="KAG5168522.1"/>
    <property type="molecule type" value="Genomic_DNA"/>
</dbReference>
<proteinExistence type="predicted"/>
<organism evidence="2">
    <name type="scientific">Psilocybe cubensis</name>
    <name type="common">Psychedelic mushroom</name>
    <name type="synonym">Stropharia cubensis</name>
    <dbReference type="NCBI Taxonomy" id="181762"/>
    <lineage>
        <taxon>Eukaryota</taxon>
        <taxon>Fungi</taxon>
        <taxon>Dikarya</taxon>
        <taxon>Basidiomycota</taxon>
        <taxon>Agaricomycotina</taxon>
        <taxon>Agaricomycetes</taxon>
        <taxon>Agaricomycetidae</taxon>
        <taxon>Agaricales</taxon>
        <taxon>Agaricineae</taxon>
        <taxon>Strophariaceae</taxon>
        <taxon>Psilocybe</taxon>
    </lineage>
</organism>
<name>A0A8H7XXA0_PSICU</name>
<gene>
    <name evidence="2" type="ORF">JR316_007122</name>
</gene>
<evidence type="ECO:0000256" key="1">
    <source>
        <dbReference type="SAM" id="MobiDB-lite"/>
    </source>
</evidence>
<evidence type="ECO:0000313" key="2">
    <source>
        <dbReference type="EMBL" id="KAG5168522.1"/>
    </source>
</evidence>
<feature type="compositionally biased region" description="Basic and acidic residues" evidence="1">
    <location>
        <begin position="395"/>
        <end position="404"/>
    </location>
</feature>